<dbReference type="Pfam" id="PF14778">
    <property type="entry name" value="ODR4-like"/>
    <property type="match status" value="1"/>
</dbReference>
<evidence type="ECO:0000256" key="3">
    <source>
        <dbReference type="ARBA" id="ARBA00022692"/>
    </source>
</evidence>
<evidence type="ECO:0000256" key="1">
    <source>
        <dbReference type="ARBA" id="ARBA00004370"/>
    </source>
</evidence>
<keyword evidence="5" id="KW-0472">Membrane</keyword>
<dbReference type="GO" id="GO:0008104">
    <property type="term" value="P:intracellular protein localization"/>
    <property type="evidence" value="ECO:0007669"/>
    <property type="project" value="TreeGrafter"/>
</dbReference>
<dbReference type="AlphaFoldDB" id="A0AA88XMM9"/>
<evidence type="ECO:0000256" key="4">
    <source>
        <dbReference type="ARBA" id="ARBA00022989"/>
    </source>
</evidence>
<keyword evidence="4" id="KW-1133">Transmembrane helix</keyword>
<comment type="subcellular location">
    <subcellularLocation>
        <location evidence="1">Membrane</location>
    </subcellularLocation>
</comment>
<comment type="similarity">
    <text evidence="2">Belongs to the ODR-4 family.</text>
</comment>
<organism evidence="7 8">
    <name type="scientific">Pinctada imbricata</name>
    <name type="common">Atlantic pearl-oyster</name>
    <name type="synonym">Pinctada martensii</name>
    <dbReference type="NCBI Taxonomy" id="66713"/>
    <lineage>
        <taxon>Eukaryota</taxon>
        <taxon>Metazoa</taxon>
        <taxon>Spiralia</taxon>
        <taxon>Lophotrochozoa</taxon>
        <taxon>Mollusca</taxon>
        <taxon>Bivalvia</taxon>
        <taxon>Autobranchia</taxon>
        <taxon>Pteriomorphia</taxon>
        <taxon>Pterioida</taxon>
        <taxon>Pterioidea</taxon>
        <taxon>Pteriidae</taxon>
        <taxon>Pinctada</taxon>
    </lineage>
</organism>
<dbReference type="InterPro" id="IPR029454">
    <property type="entry name" value="ODR-4-like"/>
</dbReference>
<keyword evidence="8" id="KW-1185">Reference proteome</keyword>
<dbReference type="PANTHER" id="PTHR33966">
    <property type="entry name" value="PROTEIN ODR-4 HOMOLOG"/>
    <property type="match status" value="1"/>
</dbReference>
<feature type="region of interest" description="Disordered" evidence="6">
    <location>
        <begin position="35"/>
        <end position="62"/>
    </location>
</feature>
<evidence type="ECO:0000256" key="2">
    <source>
        <dbReference type="ARBA" id="ARBA00010131"/>
    </source>
</evidence>
<name>A0AA88XMM9_PINIB</name>
<dbReference type="GO" id="GO:0012505">
    <property type="term" value="C:endomembrane system"/>
    <property type="evidence" value="ECO:0007669"/>
    <property type="project" value="TreeGrafter"/>
</dbReference>
<evidence type="ECO:0000313" key="7">
    <source>
        <dbReference type="EMBL" id="KAK3088171.1"/>
    </source>
</evidence>
<dbReference type="Proteomes" id="UP001186944">
    <property type="component" value="Unassembled WGS sequence"/>
</dbReference>
<protein>
    <submittedName>
        <fullName evidence="7">Uncharacterized protein</fullName>
    </submittedName>
</protein>
<dbReference type="EMBL" id="VSWD01000011">
    <property type="protein sequence ID" value="KAK3088171.1"/>
    <property type="molecule type" value="Genomic_DNA"/>
</dbReference>
<comment type="caution">
    <text evidence="7">The sequence shown here is derived from an EMBL/GenBank/DDBJ whole genome shotgun (WGS) entry which is preliminary data.</text>
</comment>
<evidence type="ECO:0000256" key="6">
    <source>
        <dbReference type="SAM" id="MobiDB-lite"/>
    </source>
</evidence>
<proteinExistence type="inferred from homology"/>
<gene>
    <name evidence="7" type="ORF">FSP39_015658</name>
</gene>
<dbReference type="PANTHER" id="PTHR33966:SF1">
    <property type="entry name" value="PROTEIN ODR-4 HOMOLOG"/>
    <property type="match status" value="1"/>
</dbReference>
<sequence length="324" mass="36194">MNCMYMSINLYLQLTTQKDYVVKLVRTPEPAEDICTEEEEGDVEATPTKKRRRSSQKPDSLVKVDDKWTATHAKQVTRMLPGGLDVIGVFAVAPPTMMQAGILPFCRSLQCGLATINGSLRTNSELLDQSQSESKRSKGRDRGQTTPQQKYSVDYLVQQNYILSGDPVVSDCSSSIAIRGQVHGRAYVPSRATVGEGIQAMTSDLIRSLNARCELLCEDIELVEEDTVMKELYDTPVRVFGKLSGSQVEFCDYMFQDEKIEEVTDRIKDLLDVNVSEDDLDMTCERVATELDWACAKQQPQEVDLEVEGSKSSLRDLGLRIGNI</sequence>
<feature type="region of interest" description="Disordered" evidence="6">
    <location>
        <begin position="124"/>
        <end position="149"/>
    </location>
</feature>
<feature type="compositionally biased region" description="Basic and acidic residues" evidence="6">
    <location>
        <begin position="133"/>
        <end position="143"/>
    </location>
</feature>
<evidence type="ECO:0000313" key="8">
    <source>
        <dbReference type="Proteomes" id="UP001186944"/>
    </source>
</evidence>
<keyword evidence="3" id="KW-0812">Transmembrane</keyword>
<reference evidence="7" key="1">
    <citation type="submission" date="2019-08" db="EMBL/GenBank/DDBJ databases">
        <title>The improved chromosome-level genome for the pearl oyster Pinctada fucata martensii using PacBio sequencing and Hi-C.</title>
        <authorList>
            <person name="Zheng Z."/>
        </authorList>
    </citation>
    <scope>NUCLEOTIDE SEQUENCE</scope>
    <source>
        <strain evidence="7">ZZ-2019</strain>
        <tissue evidence="7">Adductor muscle</tissue>
    </source>
</reference>
<dbReference type="GO" id="GO:0016020">
    <property type="term" value="C:membrane"/>
    <property type="evidence" value="ECO:0007669"/>
    <property type="project" value="UniProtKB-SubCell"/>
</dbReference>
<accession>A0AA88XMM9</accession>
<evidence type="ECO:0000256" key="5">
    <source>
        <dbReference type="ARBA" id="ARBA00023136"/>
    </source>
</evidence>